<dbReference type="PROSITE" id="PS50009">
    <property type="entry name" value="RASGEF_CAT"/>
    <property type="match status" value="1"/>
</dbReference>
<feature type="domain" description="Ras-GEF" evidence="5">
    <location>
        <begin position="198"/>
        <end position="425"/>
    </location>
</feature>
<feature type="region of interest" description="Disordered" evidence="3">
    <location>
        <begin position="538"/>
        <end position="558"/>
    </location>
</feature>
<organism evidence="7 8">
    <name type="scientific">Rotaria magnacalcarata</name>
    <dbReference type="NCBI Taxonomy" id="392030"/>
    <lineage>
        <taxon>Eukaryota</taxon>
        <taxon>Metazoa</taxon>
        <taxon>Spiralia</taxon>
        <taxon>Gnathifera</taxon>
        <taxon>Rotifera</taxon>
        <taxon>Eurotatoria</taxon>
        <taxon>Bdelloidea</taxon>
        <taxon>Philodinida</taxon>
        <taxon>Philodinidae</taxon>
        <taxon>Rotaria</taxon>
    </lineage>
</organism>
<evidence type="ECO:0000256" key="1">
    <source>
        <dbReference type="ARBA" id="ARBA00022658"/>
    </source>
</evidence>
<evidence type="ECO:0000259" key="5">
    <source>
        <dbReference type="PROSITE" id="PS50009"/>
    </source>
</evidence>
<evidence type="ECO:0000313" key="8">
    <source>
        <dbReference type="Proteomes" id="UP000663887"/>
    </source>
</evidence>
<protein>
    <submittedName>
        <fullName evidence="7">Uncharacterized protein</fullName>
    </submittedName>
</protein>
<evidence type="ECO:0000256" key="2">
    <source>
        <dbReference type="PROSITE-ProRule" id="PRU00168"/>
    </source>
</evidence>
<dbReference type="SMART" id="SM00147">
    <property type="entry name" value="RasGEF"/>
    <property type="match status" value="1"/>
</dbReference>
<feature type="compositionally biased region" description="Low complexity" evidence="3">
    <location>
        <begin position="543"/>
        <end position="558"/>
    </location>
</feature>
<dbReference type="PANTHER" id="PTHR23113:SF249">
    <property type="entry name" value="RAP GUANINE NUCLEOTIDE EXCHANGE FACTOR 6"/>
    <property type="match status" value="1"/>
</dbReference>
<keyword evidence="4" id="KW-0732">Signal</keyword>
<dbReference type="Gene3D" id="1.10.840.10">
    <property type="entry name" value="Ras guanine-nucleotide exchange factors catalytic domain"/>
    <property type="match status" value="1"/>
</dbReference>
<dbReference type="EMBL" id="CAJNRG010015583">
    <property type="protein sequence ID" value="CAF2173491.1"/>
    <property type="molecule type" value="Genomic_DNA"/>
</dbReference>
<dbReference type="Pfam" id="PF00617">
    <property type="entry name" value="RasGEF"/>
    <property type="match status" value="1"/>
</dbReference>
<dbReference type="InterPro" id="IPR008937">
    <property type="entry name" value="Ras-like_GEF"/>
</dbReference>
<feature type="chain" id="PRO_5032997762" evidence="4">
    <location>
        <begin position="24"/>
        <end position="826"/>
    </location>
</feature>
<accession>A0A816YV95</accession>
<evidence type="ECO:0000256" key="3">
    <source>
        <dbReference type="SAM" id="MobiDB-lite"/>
    </source>
</evidence>
<dbReference type="SUPFAM" id="SSF48366">
    <property type="entry name" value="Ras GEF"/>
    <property type="match status" value="1"/>
</dbReference>
<dbReference type="InterPro" id="IPR023578">
    <property type="entry name" value="Ras_GEF_dom_sf"/>
</dbReference>
<dbReference type="CDD" id="cd00155">
    <property type="entry name" value="RasGEF"/>
    <property type="match status" value="1"/>
</dbReference>
<dbReference type="GO" id="GO:0016324">
    <property type="term" value="C:apical plasma membrane"/>
    <property type="evidence" value="ECO:0007669"/>
    <property type="project" value="TreeGrafter"/>
</dbReference>
<feature type="region of interest" description="Disordered" evidence="3">
    <location>
        <begin position="624"/>
        <end position="655"/>
    </location>
</feature>
<dbReference type="AlphaFoldDB" id="A0A816YV95"/>
<feature type="compositionally biased region" description="Low complexity" evidence="3">
    <location>
        <begin position="629"/>
        <end position="655"/>
    </location>
</feature>
<evidence type="ECO:0000256" key="4">
    <source>
        <dbReference type="SAM" id="SignalP"/>
    </source>
</evidence>
<feature type="compositionally biased region" description="Polar residues" evidence="3">
    <location>
        <begin position="688"/>
        <end position="722"/>
    </location>
</feature>
<feature type="region of interest" description="Disordered" evidence="3">
    <location>
        <begin position="39"/>
        <end position="69"/>
    </location>
</feature>
<feature type="signal peptide" evidence="4">
    <location>
        <begin position="1"/>
        <end position="23"/>
    </location>
</feature>
<comment type="caution">
    <text evidence="7">The sequence shown here is derived from an EMBL/GenBank/DDBJ whole genome shotgun (WGS) entry which is preliminary data.</text>
</comment>
<feature type="compositionally biased region" description="Polar residues" evidence="3">
    <location>
        <begin position="39"/>
        <end position="52"/>
    </location>
</feature>
<dbReference type="GO" id="GO:0007265">
    <property type="term" value="P:Ras protein signal transduction"/>
    <property type="evidence" value="ECO:0007669"/>
    <property type="project" value="TreeGrafter"/>
</dbReference>
<feature type="compositionally biased region" description="Low complexity" evidence="3">
    <location>
        <begin position="53"/>
        <end position="65"/>
    </location>
</feature>
<dbReference type="InterPro" id="IPR036964">
    <property type="entry name" value="RASGEF_cat_dom_sf"/>
</dbReference>
<name>A0A816YV95_9BILA</name>
<dbReference type="PROSITE" id="PS50200">
    <property type="entry name" value="RA"/>
    <property type="match status" value="1"/>
</dbReference>
<reference evidence="7" key="1">
    <citation type="submission" date="2021-02" db="EMBL/GenBank/DDBJ databases">
        <authorList>
            <person name="Nowell W R."/>
        </authorList>
    </citation>
    <scope>NUCLEOTIDE SEQUENCE</scope>
</reference>
<feature type="compositionally biased region" description="Low complexity" evidence="3">
    <location>
        <begin position="581"/>
        <end position="592"/>
    </location>
</feature>
<feature type="region of interest" description="Disordered" evidence="3">
    <location>
        <begin position="685"/>
        <end position="783"/>
    </location>
</feature>
<dbReference type="Proteomes" id="UP000663887">
    <property type="component" value="Unassembled WGS sequence"/>
</dbReference>
<dbReference type="InterPro" id="IPR000159">
    <property type="entry name" value="RA_dom"/>
</dbReference>
<dbReference type="GO" id="GO:0005085">
    <property type="term" value="F:guanyl-nucleotide exchange factor activity"/>
    <property type="evidence" value="ECO:0007669"/>
    <property type="project" value="UniProtKB-KW"/>
</dbReference>
<dbReference type="CDD" id="cd01785">
    <property type="entry name" value="RA_PDZ-GEF1"/>
    <property type="match status" value="1"/>
</dbReference>
<sequence length="826" mass="92785">MISMDVVMLITCVCVLIRIELDAIDNDNCLDSSALSSQSNRHFNRSTSNPDLSPSSISNKSMSSSTNAPINDENYSPFVIKVYRSDQSFKYFPLHKETTAKQVVMLAISEFGIVDPSSYSSSRVEFDLLRCYSLCEVSFEHNAIKQKRLPDHIDNLPERLPINARYYLKNNHSTETLVPDHLSNELLREGRTSFLQLDSLEICAQLTLRDFALFKSIQTTEYIDHVFKLKSAYGIPQLEKFLKLPNEEMYWTITEIMRENNLVQRSKVIKHLIKIAKCCKDMKNFNSMFAIVSGLDHKSVQRLQSTWERVPDKHKKTFEELKSLLDLSRNMSVYRNLLKNESVVPPIIPMFPVCMKDLTFIHLGNPTQDDGLINFEKLRMIAKEIRQITNMASSPYDISNMFDSPTSHSQIFAGFGHQSATDSFGTIRRHQTYNRGSSIIANAKRIYDESLMVKKVKTYLNNAEIINDENRLLEFANQFEPVALGGIPASPPMSLSKVSAIVDESEFCIVNTPKMTNVKEEHHDVDNDKHPAITKIEDKHNNHNSNNYNSHLILRPRSSPSRLRAAKTALYHVSTLKRRPSPSTSSLSSNSSCDRRAAPIQLTKFGTQSPDAVNRLLRLSDSSHQIKARAPQRPNQPPASSNTSSTSIVNSTSPVINNITTSTGLSSFAEPSLPHRHQHLAKMRDTNKLTSESSSLNFKPPTSTSYSHLIRSHTQINQNNNDLTKEIGGDSGRGSLNSTDTCVGDGSEKSSSTIGDGFSSVKIRNRPPIPQSNSVTSSRHDGAQMPKLMRNWLQRSQSENEVTTTDVAAREGTAVDFDEHEQVTAV</sequence>
<evidence type="ECO:0000313" key="7">
    <source>
        <dbReference type="EMBL" id="CAF2173491.1"/>
    </source>
</evidence>
<feature type="region of interest" description="Disordered" evidence="3">
    <location>
        <begin position="572"/>
        <end position="594"/>
    </location>
</feature>
<feature type="domain" description="Ras-associating" evidence="6">
    <location>
        <begin position="76"/>
        <end position="173"/>
    </location>
</feature>
<dbReference type="InterPro" id="IPR001895">
    <property type="entry name" value="RASGEF_cat_dom"/>
</dbReference>
<evidence type="ECO:0000259" key="6">
    <source>
        <dbReference type="PROSITE" id="PS50200"/>
    </source>
</evidence>
<dbReference type="PANTHER" id="PTHR23113">
    <property type="entry name" value="GUANINE NUCLEOTIDE EXCHANGE FACTOR"/>
    <property type="match status" value="1"/>
</dbReference>
<keyword evidence="1 2" id="KW-0344">Guanine-nucleotide releasing factor</keyword>
<proteinExistence type="predicted"/>
<dbReference type="SMART" id="SM00314">
    <property type="entry name" value="RA"/>
    <property type="match status" value="1"/>
</dbReference>
<gene>
    <name evidence="7" type="ORF">XDN619_LOCUS31335</name>
</gene>